<sequence length="149" mass="16600">MRYQIIPVYAEEGQQTDEIGWVVINPAGFRVSIVYSVDALWLAERQCDFLQAELEYVTDIARNLDKTMALNTSGRFPGVVLGVYDKHVLIDAGQGEAWAVEVFLLNQAGITLRENDRVKLAYIDGYMIDLAPPMAGNAWSPSAPSMRAF</sequence>
<proteinExistence type="predicted"/>
<evidence type="ECO:0000313" key="2">
    <source>
        <dbReference type="Proteomes" id="UP000543030"/>
    </source>
</evidence>
<dbReference type="EMBL" id="JACHHN010000003">
    <property type="protein sequence ID" value="MBB5190996.1"/>
    <property type="molecule type" value="Genomic_DNA"/>
</dbReference>
<evidence type="ECO:0000313" key="1">
    <source>
        <dbReference type="EMBL" id="MBB5190996.1"/>
    </source>
</evidence>
<keyword evidence="2" id="KW-1185">Reference proteome</keyword>
<dbReference type="Proteomes" id="UP000543030">
    <property type="component" value="Unassembled WGS sequence"/>
</dbReference>
<accession>A0A840RF22</accession>
<protein>
    <submittedName>
        <fullName evidence="1">Uncharacterized protein</fullName>
    </submittedName>
</protein>
<dbReference type="AlphaFoldDB" id="A0A840RF22"/>
<dbReference type="RefSeq" id="WP_184099521.1">
    <property type="nucleotide sequence ID" value="NZ_JACHHN010000003.1"/>
</dbReference>
<organism evidence="1 2">
    <name type="scientific">Silvimonas terrae</name>
    <dbReference type="NCBI Taxonomy" id="300266"/>
    <lineage>
        <taxon>Bacteria</taxon>
        <taxon>Pseudomonadati</taxon>
        <taxon>Pseudomonadota</taxon>
        <taxon>Betaproteobacteria</taxon>
        <taxon>Neisseriales</taxon>
        <taxon>Chitinibacteraceae</taxon>
        <taxon>Silvimonas</taxon>
    </lineage>
</organism>
<gene>
    <name evidence="1" type="ORF">HNQ50_001719</name>
</gene>
<reference evidence="1 2" key="1">
    <citation type="submission" date="2020-08" db="EMBL/GenBank/DDBJ databases">
        <title>Genomic Encyclopedia of Type Strains, Phase IV (KMG-IV): sequencing the most valuable type-strain genomes for metagenomic binning, comparative biology and taxonomic classification.</title>
        <authorList>
            <person name="Goeker M."/>
        </authorList>
    </citation>
    <scope>NUCLEOTIDE SEQUENCE [LARGE SCALE GENOMIC DNA]</scope>
    <source>
        <strain evidence="1 2">DSM 18233</strain>
    </source>
</reference>
<comment type="caution">
    <text evidence="1">The sequence shown here is derived from an EMBL/GenBank/DDBJ whole genome shotgun (WGS) entry which is preliminary data.</text>
</comment>
<name>A0A840RF22_9NEIS</name>